<comment type="caution">
    <text evidence="1">The sequence shown here is derived from an EMBL/GenBank/DDBJ whole genome shotgun (WGS) entry which is preliminary data.</text>
</comment>
<proteinExistence type="predicted"/>
<dbReference type="AlphaFoldDB" id="A0A660LJ16"/>
<keyword evidence="2" id="KW-1185">Reference proteome</keyword>
<accession>A0A660LJ16</accession>
<dbReference type="Proteomes" id="UP000278962">
    <property type="component" value="Unassembled WGS sequence"/>
</dbReference>
<organism evidence="1 2">
    <name type="scientific">Solirubrobacter pauli</name>
    <dbReference type="NCBI Taxonomy" id="166793"/>
    <lineage>
        <taxon>Bacteria</taxon>
        <taxon>Bacillati</taxon>
        <taxon>Actinomycetota</taxon>
        <taxon>Thermoleophilia</taxon>
        <taxon>Solirubrobacterales</taxon>
        <taxon>Solirubrobacteraceae</taxon>
        <taxon>Solirubrobacter</taxon>
    </lineage>
</organism>
<dbReference type="EMBL" id="RBIL01000001">
    <property type="protein sequence ID" value="RKQ93184.1"/>
    <property type="molecule type" value="Genomic_DNA"/>
</dbReference>
<reference evidence="1 2" key="1">
    <citation type="submission" date="2018-10" db="EMBL/GenBank/DDBJ databases">
        <title>Genomic Encyclopedia of Archaeal and Bacterial Type Strains, Phase II (KMG-II): from individual species to whole genera.</title>
        <authorList>
            <person name="Goeker M."/>
        </authorList>
    </citation>
    <scope>NUCLEOTIDE SEQUENCE [LARGE SCALE GENOMIC DNA]</scope>
    <source>
        <strain evidence="1 2">DSM 14954</strain>
    </source>
</reference>
<protein>
    <submittedName>
        <fullName evidence="1">Uncharacterized protein</fullName>
    </submittedName>
</protein>
<gene>
    <name evidence="1" type="ORF">C8N24_3044</name>
</gene>
<dbReference type="RefSeq" id="WP_121251069.1">
    <property type="nucleotide sequence ID" value="NZ_RBIL01000001.1"/>
</dbReference>
<evidence type="ECO:0000313" key="1">
    <source>
        <dbReference type="EMBL" id="RKQ93184.1"/>
    </source>
</evidence>
<evidence type="ECO:0000313" key="2">
    <source>
        <dbReference type="Proteomes" id="UP000278962"/>
    </source>
</evidence>
<sequence>MSGSTARTDVVGPGYAIDPGLVPGFPQARVRVSVDGVEVTPRVLTHRWDPDFTETVYALTDACRMTERRGVRGDVLCADWSYDGSGRVQVHGAPTARGLRVPLRGGRAVGNLEERPFARWLAAHAPRLTTDSRALAEMYAARWFALYVDGPGPLALKLRDLRWMRSAGGVEDKLARWDGAGDPYTPAIELGEHHQVSLFAAREAALDAVVARGGFSAVPPRLDQAVWHWGMVRSLGGPSLAVPVAARFLHDGYFRDAPTISWTATLPFLLEDYGERERLGLAQAVDALTLRSDVETSWVLHVLGRLGWADRYARVWSVWAPTGACAWLDTFFRDVAGAGLADVGPLRLDGVPWKEEEVSWERDGPGGRARVT</sequence>
<name>A0A660LJ16_9ACTN</name>
<dbReference type="OrthoDB" id="231241at2"/>